<evidence type="ECO:0000313" key="1">
    <source>
        <dbReference type="EMBL" id="CAA9435081.1"/>
    </source>
</evidence>
<protein>
    <submittedName>
        <fullName evidence="1">Uncharacterized protein</fullName>
    </submittedName>
</protein>
<gene>
    <name evidence="1" type="ORF">AVDCRST_MAG15-3271</name>
</gene>
<reference evidence="1" key="1">
    <citation type="submission" date="2020-02" db="EMBL/GenBank/DDBJ databases">
        <authorList>
            <person name="Meier V. D."/>
        </authorList>
    </citation>
    <scope>NUCLEOTIDE SEQUENCE</scope>
    <source>
        <strain evidence="1">AVDCRST_MAG15</strain>
    </source>
</reference>
<proteinExistence type="predicted"/>
<organism evidence="1">
    <name type="scientific">uncultured Rubellimicrobium sp</name>
    <dbReference type="NCBI Taxonomy" id="543078"/>
    <lineage>
        <taxon>Bacteria</taxon>
        <taxon>Pseudomonadati</taxon>
        <taxon>Pseudomonadota</taxon>
        <taxon>Alphaproteobacteria</taxon>
        <taxon>Rhodobacterales</taxon>
        <taxon>Roseobacteraceae</taxon>
        <taxon>Rubellimicrobium</taxon>
        <taxon>environmental samples</taxon>
    </lineage>
</organism>
<accession>A0A6J4QAC8</accession>
<name>A0A6J4QAC8_9RHOB</name>
<sequence>MTLFGRTEMSDAIALLGYTLSDRMIEKTPQAVI</sequence>
<dbReference type="AlphaFoldDB" id="A0A6J4QAC8"/>
<dbReference type="EMBL" id="CADCUU010000472">
    <property type="protein sequence ID" value="CAA9435081.1"/>
    <property type="molecule type" value="Genomic_DNA"/>
</dbReference>